<proteinExistence type="predicted"/>
<dbReference type="CDD" id="cd01029">
    <property type="entry name" value="TOPRIM_primases"/>
    <property type="match status" value="1"/>
</dbReference>
<evidence type="ECO:0000313" key="3">
    <source>
        <dbReference type="Proteomes" id="UP000199119"/>
    </source>
</evidence>
<dbReference type="Pfam" id="PF13362">
    <property type="entry name" value="Toprim_3"/>
    <property type="match status" value="1"/>
</dbReference>
<reference evidence="3" key="1">
    <citation type="submission" date="2016-10" db="EMBL/GenBank/DDBJ databases">
        <authorList>
            <person name="Varghese N."/>
            <person name="Submissions S."/>
        </authorList>
    </citation>
    <scope>NUCLEOTIDE SEQUENCE [LARGE SCALE GENOMIC DNA]</scope>
    <source>
        <strain evidence="3">DSM 27981</strain>
    </source>
</reference>
<dbReference type="GO" id="GO:0004386">
    <property type="term" value="F:helicase activity"/>
    <property type="evidence" value="ECO:0007669"/>
    <property type="project" value="UniProtKB-KW"/>
</dbReference>
<keyword evidence="2" id="KW-0547">Nucleotide-binding</keyword>
<dbReference type="InterPro" id="IPR006171">
    <property type="entry name" value="TOPRIM_dom"/>
</dbReference>
<dbReference type="GO" id="GO:0008270">
    <property type="term" value="F:zinc ion binding"/>
    <property type="evidence" value="ECO:0007669"/>
    <property type="project" value="InterPro"/>
</dbReference>
<keyword evidence="2" id="KW-0347">Helicase</keyword>
<dbReference type="STRING" id="1177982.SAMN04489711_10667"/>
<dbReference type="RefSeq" id="WP_059400284.1">
    <property type="nucleotide sequence ID" value="NZ_FONX01000006.1"/>
</dbReference>
<dbReference type="InterPro" id="IPR034154">
    <property type="entry name" value="TOPRIM_DnaG/twinkle"/>
</dbReference>
<dbReference type="EMBL" id="FONX01000006">
    <property type="protein sequence ID" value="SFE84990.1"/>
    <property type="molecule type" value="Genomic_DNA"/>
</dbReference>
<sequence>MTETEYELRIEDVKARAHGRWDEILRCLGVDERILKHKNLPCPLCGGTDRFQYTDRYGEGNYHCRNRDSCGPGGGFKLLQALKGWDFVTTLKKVNECVGGLPAATASHAQPAGAERMLLLARRIWDEGLQIRRGDEVDRYLCGRGLGMDVYPSALRYHPRLGYYERGADGKTRRVAEYAAMLARIDGPDGQLVSLHRTYLSGGRKAALPDAKKVLTAGINGAAIRLFEPTEVLGLTEGIENAIAVHLLKDIPVWPGLSAGNLERIWLPDTVRRVLIFGDNDADADFDGEASSYFLARRLRKEARHGPAREVEVHIPRKPGADWAEVWWSIVQKMRRAA</sequence>
<evidence type="ECO:0000313" key="2">
    <source>
        <dbReference type="EMBL" id="SFE84990.1"/>
    </source>
</evidence>
<dbReference type="InterPro" id="IPR055570">
    <property type="entry name" value="DUF7146"/>
</dbReference>
<keyword evidence="2" id="KW-0067">ATP-binding</keyword>
<keyword evidence="2" id="KW-0378">Hydrolase</keyword>
<dbReference type="Pfam" id="PF08273">
    <property type="entry name" value="Zn_Ribbon_Prim"/>
    <property type="match status" value="1"/>
</dbReference>
<keyword evidence="3" id="KW-1185">Reference proteome</keyword>
<dbReference type="SUPFAM" id="SSF57783">
    <property type="entry name" value="Zinc beta-ribbon"/>
    <property type="match status" value="1"/>
</dbReference>
<dbReference type="Pfam" id="PF23639">
    <property type="entry name" value="DUF7146"/>
    <property type="match status" value="1"/>
</dbReference>
<gene>
    <name evidence="2" type="ORF">SAMN04489711_10667</name>
</gene>
<organism evidence="2 3">
    <name type="scientific">Paracidovorax wautersii</name>
    <dbReference type="NCBI Taxonomy" id="1177982"/>
    <lineage>
        <taxon>Bacteria</taxon>
        <taxon>Pseudomonadati</taxon>
        <taxon>Pseudomonadota</taxon>
        <taxon>Betaproteobacteria</taxon>
        <taxon>Burkholderiales</taxon>
        <taxon>Comamonadaceae</taxon>
        <taxon>Paracidovorax</taxon>
    </lineage>
</organism>
<dbReference type="OrthoDB" id="8967890at2"/>
<protein>
    <submittedName>
        <fullName evidence="2">Putative DNA primase/helicase</fullName>
    </submittedName>
</protein>
<dbReference type="Proteomes" id="UP000199119">
    <property type="component" value="Unassembled WGS sequence"/>
</dbReference>
<name>A0A1I2DYD9_9BURK</name>
<dbReference type="AlphaFoldDB" id="A0A1I2DYD9"/>
<dbReference type="SMART" id="SM00778">
    <property type="entry name" value="Prim_Zn_Ribbon"/>
    <property type="match status" value="1"/>
</dbReference>
<accession>A0A1I2DYD9</accession>
<dbReference type="InterPro" id="IPR013237">
    <property type="entry name" value="Phage_T7_Gp4_N"/>
</dbReference>
<feature type="domain" description="DNA primase/helicase Gp4 N-terminal Bacteriophage T7-like" evidence="1">
    <location>
        <begin position="37"/>
        <end position="76"/>
    </location>
</feature>
<evidence type="ECO:0000259" key="1">
    <source>
        <dbReference type="SMART" id="SM00778"/>
    </source>
</evidence>